<gene>
    <name evidence="2" type="ORF">ANSO36C_52350</name>
</gene>
<dbReference type="SUPFAM" id="SSF49785">
    <property type="entry name" value="Galactose-binding domain-like"/>
    <property type="match status" value="1"/>
</dbReference>
<dbReference type="RefSeq" id="WP_251956916.1">
    <property type="nucleotide sequence ID" value="NZ_AP025732.1"/>
</dbReference>
<evidence type="ECO:0008006" key="4">
    <source>
        <dbReference type="Google" id="ProtNLM"/>
    </source>
</evidence>
<evidence type="ECO:0000256" key="1">
    <source>
        <dbReference type="SAM" id="SignalP"/>
    </source>
</evidence>
<dbReference type="EMBL" id="AP025732">
    <property type="protein sequence ID" value="BDI19433.1"/>
    <property type="molecule type" value="Genomic_DNA"/>
</dbReference>
<organism evidence="2 3">
    <name type="scientific">Nostoc cf. commune SO-36</name>
    <dbReference type="NCBI Taxonomy" id="449208"/>
    <lineage>
        <taxon>Bacteria</taxon>
        <taxon>Bacillati</taxon>
        <taxon>Cyanobacteriota</taxon>
        <taxon>Cyanophyceae</taxon>
        <taxon>Nostocales</taxon>
        <taxon>Nostocaceae</taxon>
        <taxon>Nostoc</taxon>
    </lineage>
</organism>
<feature type="signal peptide" evidence="1">
    <location>
        <begin position="1"/>
        <end position="25"/>
    </location>
</feature>
<feature type="chain" id="PRO_5047433499" description="DUF642 domain-containing protein" evidence="1">
    <location>
        <begin position="26"/>
        <end position="252"/>
    </location>
</feature>
<dbReference type="Proteomes" id="UP001055453">
    <property type="component" value="Chromosome"/>
</dbReference>
<dbReference type="Gene3D" id="2.60.120.260">
    <property type="entry name" value="Galactose-binding domain-like"/>
    <property type="match status" value="1"/>
</dbReference>
<keyword evidence="3" id="KW-1185">Reference proteome</keyword>
<protein>
    <recommendedName>
        <fullName evidence="4">DUF642 domain-containing protein</fullName>
    </recommendedName>
</protein>
<dbReference type="NCBIfam" id="TIGR02595">
    <property type="entry name" value="PEP_CTERM"/>
    <property type="match status" value="1"/>
</dbReference>
<evidence type="ECO:0000313" key="3">
    <source>
        <dbReference type="Proteomes" id="UP001055453"/>
    </source>
</evidence>
<accession>A0ABM7Z8C0</accession>
<evidence type="ECO:0000313" key="2">
    <source>
        <dbReference type="EMBL" id="BDI19433.1"/>
    </source>
</evidence>
<proteinExistence type="predicted"/>
<dbReference type="InterPro" id="IPR013424">
    <property type="entry name" value="Ice-binding_C"/>
</dbReference>
<name>A0ABM7Z8C0_NOSCO</name>
<reference evidence="2" key="1">
    <citation type="submission" date="2022-04" db="EMBL/GenBank/DDBJ databases">
        <title>Complete genome sequence of a cyanobacterium, Nostoc sp. SO-36, isolated in Antarctica.</title>
        <authorList>
            <person name="Kanesaki Y."/>
            <person name="Effendi D."/>
            <person name="Sakamoto T."/>
            <person name="Ohtani S."/>
            <person name="Awai K."/>
        </authorList>
    </citation>
    <scope>NUCLEOTIDE SEQUENCE</scope>
    <source>
        <strain evidence="2">SO-36</strain>
    </source>
</reference>
<dbReference type="InterPro" id="IPR008979">
    <property type="entry name" value="Galactose-bd-like_sf"/>
</dbReference>
<sequence>MKLSLRTLSLSATLTILSAVGISQAPASAVLASTPVTSVNLLVNGSFEDTTLAGTSQAQLTSGWATYSQINGWSATPNGKIEVQRGVAGTPYAGSNLIELDSHNYDKSKFSANNPLGLYQDVATVAGQSYTLSFAYSARPNIAAAENIFDILVGDIGNVGNIFKTTISDGAGGANTAWSIFTTTFTANNALSRIQFNYKGNLDTYGAYIDDVKLVTSATAVPEPSTMAGMVVVGLGLVSLKKRNTSKKLLAS</sequence>
<keyword evidence="1" id="KW-0732">Signal</keyword>